<dbReference type="InterPro" id="IPR036388">
    <property type="entry name" value="WH-like_DNA-bd_sf"/>
</dbReference>
<dbReference type="Proteomes" id="UP001231924">
    <property type="component" value="Unassembled WGS sequence"/>
</dbReference>
<accession>A0ABT7MEK0</accession>
<dbReference type="EMBL" id="JASVWF010000005">
    <property type="protein sequence ID" value="MDL5158609.1"/>
    <property type="molecule type" value="Genomic_DNA"/>
</dbReference>
<protein>
    <submittedName>
        <fullName evidence="5">Helix-turn-helix transcriptional regulator</fullName>
    </submittedName>
</protein>
<dbReference type="PANTHER" id="PTHR44688">
    <property type="entry name" value="DNA-BINDING TRANSCRIPTIONAL ACTIVATOR DEVR_DOSR"/>
    <property type="match status" value="1"/>
</dbReference>
<keyword evidence="6" id="KW-1185">Reference proteome</keyword>
<evidence type="ECO:0000313" key="5">
    <source>
        <dbReference type="EMBL" id="MDL5158609.1"/>
    </source>
</evidence>
<dbReference type="Pfam" id="PF00196">
    <property type="entry name" value="GerE"/>
    <property type="match status" value="1"/>
</dbReference>
<dbReference type="PROSITE" id="PS50043">
    <property type="entry name" value="HTH_LUXR_2"/>
    <property type="match status" value="1"/>
</dbReference>
<dbReference type="InterPro" id="IPR016032">
    <property type="entry name" value="Sig_transdc_resp-reg_C-effctor"/>
</dbReference>
<evidence type="ECO:0000259" key="4">
    <source>
        <dbReference type="PROSITE" id="PS50043"/>
    </source>
</evidence>
<keyword evidence="3" id="KW-0804">Transcription</keyword>
<dbReference type="RefSeq" id="WP_286055148.1">
    <property type="nucleotide sequence ID" value="NZ_JASVWF010000005.1"/>
</dbReference>
<feature type="domain" description="HTH luxR-type" evidence="4">
    <location>
        <begin position="126"/>
        <end position="191"/>
    </location>
</feature>
<reference evidence="5 6" key="1">
    <citation type="submission" date="2023-06" db="EMBL/GenBank/DDBJ databases">
        <title>Actinomycetospora Odt1-22.</title>
        <authorList>
            <person name="Supong K."/>
        </authorList>
    </citation>
    <scope>NUCLEOTIDE SEQUENCE [LARGE SCALE GENOMIC DNA]</scope>
    <source>
        <strain evidence="5 6">Odt1-22</strain>
    </source>
</reference>
<evidence type="ECO:0000256" key="3">
    <source>
        <dbReference type="ARBA" id="ARBA00023163"/>
    </source>
</evidence>
<dbReference type="SUPFAM" id="SSF46894">
    <property type="entry name" value="C-terminal effector domain of the bipartite response regulators"/>
    <property type="match status" value="1"/>
</dbReference>
<gene>
    <name evidence="5" type="ORF">QRT03_21760</name>
</gene>
<sequence length="193" mass="20753">MTTTATRTPCPPVPRVALLPLDPWEHDAAHAYLATRREVVLDDTHADVVLVLARTVDAAVDAAIRAAVDARADPPRLVLVSDRLDEAEVERLHALGASHVLDRESVTWELVVGALAGPAPAVPEPDRSWSPRLSDREVEVLRMLAGGASTGEVSEALHYSERTIKNVLKAVSARLGARNRVHSVARAVRAGLI</sequence>
<dbReference type="InterPro" id="IPR000792">
    <property type="entry name" value="Tscrpt_reg_LuxR_C"/>
</dbReference>
<proteinExistence type="predicted"/>
<name>A0ABT7MEK0_9PSEU</name>
<keyword evidence="2" id="KW-0238">DNA-binding</keyword>
<dbReference type="PRINTS" id="PR00038">
    <property type="entry name" value="HTHLUXR"/>
</dbReference>
<evidence type="ECO:0000256" key="2">
    <source>
        <dbReference type="ARBA" id="ARBA00023125"/>
    </source>
</evidence>
<dbReference type="SMART" id="SM00421">
    <property type="entry name" value="HTH_LUXR"/>
    <property type="match status" value="1"/>
</dbReference>
<dbReference type="PROSITE" id="PS00622">
    <property type="entry name" value="HTH_LUXR_1"/>
    <property type="match status" value="1"/>
</dbReference>
<organism evidence="5 6">
    <name type="scientific">Actinomycetospora termitidis</name>
    <dbReference type="NCBI Taxonomy" id="3053470"/>
    <lineage>
        <taxon>Bacteria</taxon>
        <taxon>Bacillati</taxon>
        <taxon>Actinomycetota</taxon>
        <taxon>Actinomycetes</taxon>
        <taxon>Pseudonocardiales</taxon>
        <taxon>Pseudonocardiaceae</taxon>
        <taxon>Actinomycetospora</taxon>
    </lineage>
</organism>
<keyword evidence="1" id="KW-0805">Transcription regulation</keyword>
<dbReference type="Gene3D" id="1.10.10.10">
    <property type="entry name" value="Winged helix-like DNA-binding domain superfamily/Winged helix DNA-binding domain"/>
    <property type="match status" value="1"/>
</dbReference>
<dbReference type="PANTHER" id="PTHR44688:SF16">
    <property type="entry name" value="DNA-BINDING TRANSCRIPTIONAL ACTIVATOR DEVR_DOSR"/>
    <property type="match status" value="1"/>
</dbReference>
<evidence type="ECO:0000256" key="1">
    <source>
        <dbReference type="ARBA" id="ARBA00023015"/>
    </source>
</evidence>
<dbReference type="CDD" id="cd06170">
    <property type="entry name" value="LuxR_C_like"/>
    <property type="match status" value="1"/>
</dbReference>
<evidence type="ECO:0000313" key="6">
    <source>
        <dbReference type="Proteomes" id="UP001231924"/>
    </source>
</evidence>
<comment type="caution">
    <text evidence="5">The sequence shown here is derived from an EMBL/GenBank/DDBJ whole genome shotgun (WGS) entry which is preliminary data.</text>
</comment>